<dbReference type="Gene3D" id="3.40.1360.10">
    <property type="match status" value="1"/>
</dbReference>
<dbReference type="AlphaFoldDB" id="A0A7W1X8J8"/>
<dbReference type="InterPro" id="IPR050219">
    <property type="entry name" value="DnaG_primase"/>
</dbReference>
<dbReference type="Proteomes" id="UP000530514">
    <property type="component" value="Unassembled WGS sequence"/>
</dbReference>
<organism evidence="1 2">
    <name type="scientific">Thermoactinomyces daqus</name>
    <dbReference type="NCBI Taxonomy" id="1329516"/>
    <lineage>
        <taxon>Bacteria</taxon>
        <taxon>Bacillati</taxon>
        <taxon>Bacillota</taxon>
        <taxon>Bacilli</taxon>
        <taxon>Bacillales</taxon>
        <taxon>Thermoactinomycetaceae</taxon>
        <taxon>Thermoactinomyces</taxon>
    </lineage>
</organism>
<dbReference type="OrthoDB" id="2361902at2"/>
<proteinExistence type="predicted"/>
<evidence type="ECO:0000313" key="2">
    <source>
        <dbReference type="Proteomes" id="UP000530514"/>
    </source>
</evidence>
<reference evidence="1 2" key="1">
    <citation type="submission" date="2020-07" db="EMBL/GenBank/DDBJ databases">
        <authorList>
            <person name="Feng H."/>
        </authorList>
    </citation>
    <scope>NUCLEOTIDE SEQUENCE [LARGE SCALE GENOMIC DNA]</scope>
    <source>
        <strain evidence="2">s-11</strain>
    </source>
</reference>
<comment type="caution">
    <text evidence="1">The sequence shown here is derived from an EMBL/GenBank/DDBJ whole genome shotgun (WGS) entry which is preliminary data.</text>
</comment>
<dbReference type="PANTHER" id="PTHR30313">
    <property type="entry name" value="DNA PRIMASE"/>
    <property type="match status" value="1"/>
</dbReference>
<dbReference type="RefSeq" id="WP_052153917.1">
    <property type="nucleotide sequence ID" value="NZ_JACEIP010000004.1"/>
</dbReference>
<dbReference type="PANTHER" id="PTHR30313:SF2">
    <property type="entry name" value="DNA PRIMASE"/>
    <property type="match status" value="1"/>
</dbReference>
<protein>
    <submittedName>
        <fullName evidence="1">Toprim domain-containing protein</fullName>
    </submittedName>
</protein>
<dbReference type="Pfam" id="PF13155">
    <property type="entry name" value="Toprim_2"/>
    <property type="match status" value="1"/>
</dbReference>
<dbReference type="SUPFAM" id="SSF56731">
    <property type="entry name" value="DNA primase core"/>
    <property type="match status" value="1"/>
</dbReference>
<dbReference type="EMBL" id="JACEIP010000004">
    <property type="protein sequence ID" value="MBA4542057.1"/>
    <property type="molecule type" value="Genomic_DNA"/>
</dbReference>
<sequence>MRIGGHYVSVDVRAELEAFEWDGAKWSERKLQARSPFREDSTPSFYVWLEDSPIHNAYAGQWGDSGGREYVRGSFVTLLAYLRQETEDETREYLLAKYAPGLVGGNLIEAHRAVAQIFENSREFSRAIRRKPIDFSILKKYAFRHPYLERRGISEQVQRAMRIGYDREQKAVVIPWFNQRGELVQIKRRSVSSKFFRYLSADDGGWPVRDLLYGIDVIHRKNIEHAVICEAEIDALYCMTNGIPAIAVGGSSFSDKKRDLILRSPLRRLTIATDNDQAGEKLKRQILASLGGSIQLNILKFPNNSYKDLNDMPADLLKKCVEQAGTTNLLSN</sequence>
<name>A0A7W1X8J8_9BACL</name>
<evidence type="ECO:0000313" key="1">
    <source>
        <dbReference type="EMBL" id="MBA4542057.1"/>
    </source>
</evidence>
<keyword evidence="2" id="KW-1185">Reference proteome</keyword>
<gene>
    <name evidence="1" type="ORF">H1164_03960</name>
</gene>
<dbReference type="GO" id="GO:0005737">
    <property type="term" value="C:cytoplasm"/>
    <property type="evidence" value="ECO:0007669"/>
    <property type="project" value="TreeGrafter"/>
</dbReference>
<dbReference type="GO" id="GO:0006269">
    <property type="term" value="P:DNA replication, synthesis of primer"/>
    <property type="evidence" value="ECO:0007669"/>
    <property type="project" value="TreeGrafter"/>
</dbReference>
<accession>A0A7W1X8J8</accession>